<evidence type="ECO:0000256" key="1">
    <source>
        <dbReference type="SAM" id="SignalP"/>
    </source>
</evidence>
<accession>A0A2X4W124</accession>
<dbReference type="EMBL" id="LS483476">
    <property type="protein sequence ID" value="SQI53798.1"/>
    <property type="molecule type" value="Genomic_DNA"/>
</dbReference>
<reference evidence="2 3" key="1">
    <citation type="submission" date="2018-06" db="EMBL/GenBank/DDBJ databases">
        <authorList>
            <consortium name="Pathogen Informatics"/>
            <person name="Doyle S."/>
        </authorList>
    </citation>
    <scope>NUCLEOTIDE SEQUENCE [LARGE SCALE GENOMIC DNA]</scope>
    <source>
        <strain evidence="2 3">NCTC4824</strain>
    </source>
</reference>
<dbReference type="Proteomes" id="UP000249134">
    <property type="component" value="Chromosome 1"/>
</dbReference>
<dbReference type="PROSITE" id="PS51257">
    <property type="entry name" value="PROKAR_LIPOPROTEIN"/>
    <property type="match status" value="1"/>
</dbReference>
<dbReference type="AlphaFoldDB" id="A0A2X4W124"/>
<dbReference type="PANTHER" id="PTHR43649">
    <property type="entry name" value="ARABINOSE-BINDING PROTEIN-RELATED"/>
    <property type="match status" value="1"/>
</dbReference>
<proteinExistence type="predicted"/>
<organism evidence="2 3">
    <name type="scientific">Lederbergia lenta</name>
    <name type="common">Bacillus lentus</name>
    <dbReference type="NCBI Taxonomy" id="1467"/>
    <lineage>
        <taxon>Bacteria</taxon>
        <taxon>Bacillati</taxon>
        <taxon>Bacillota</taxon>
        <taxon>Bacilli</taxon>
        <taxon>Bacillales</taxon>
        <taxon>Bacillaceae</taxon>
        <taxon>Lederbergia</taxon>
    </lineage>
</organism>
<evidence type="ECO:0000313" key="3">
    <source>
        <dbReference type="Proteomes" id="UP000249134"/>
    </source>
</evidence>
<dbReference type="SUPFAM" id="SSF53850">
    <property type="entry name" value="Periplasmic binding protein-like II"/>
    <property type="match status" value="1"/>
</dbReference>
<protein>
    <submittedName>
        <fullName evidence="2">Sugar ABC transporter substrate-binding protein</fullName>
    </submittedName>
</protein>
<evidence type="ECO:0000313" key="2">
    <source>
        <dbReference type="EMBL" id="SQI53798.1"/>
    </source>
</evidence>
<sequence>MKKSISVFMVILLLVGVLAACGSKEKAGKSNDSNAKNVEVKKEGFPIVDEKITLSMFGPNVGVAKWEDMKFFQEMEKKTNIAFKFNTPPNESFETQKNLLFASNELPDVFYAAALTNSDVTKYSEQGLLVPLEDLIDEYAPNIKAMLEQYPDIKKTITALDGHIYTLPAVDRTLPWNIHPMWYNGDFLEALDVKELPTTTDELYELLKRIKTEDPNGNGKQDEIPLTAAEMWDIRQWFMGFFGINELAQGVYDGEVKYGAIQPEFKEYLEYMNKLWEEDLFDHEAFSQTGEQKGAKGKNNLVGLFANWSPGAFKGTEEGTKHPMMQPVTGPNVDNPVIPISPGQSINQFAISKVNKYPEATMRWIDYSYSPEGAAFLHGLDEGDVWEYSDDAKTKRKMKEGAEDIRGTLTPAYGIPVPMWTNEEYAASLAGEYDQFRDKETEEKILKYGQVALPQLFLTAEELDQIAGINADIVAYVEQMEAKFITGAEPISNWDKYVKTAKDIGIDKIVEVYQTAYDRYEAN</sequence>
<name>A0A2X4W124_LEDLE</name>
<dbReference type="Gene3D" id="3.40.190.10">
    <property type="entry name" value="Periplasmic binding protein-like II"/>
    <property type="match status" value="2"/>
</dbReference>
<keyword evidence="3" id="KW-1185">Reference proteome</keyword>
<feature type="signal peptide" evidence="1">
    <location>
        <begin position="1"/>
        <end position="19"/>
    </location>
</feature>
<dbReference type="KEGG" id="blen:NCTC4824_01114"/>
<keyword evidence="1" id="KW-0732">Signal</keyword>
<dbReference type="STRING" id="1348624.GCA_001591545_00210"/>
<dbReference type="PANTHER" id="PTHR43649:SF12">
    <property type="entry name" value="DIACETYLCHITOBIOSE BINDING PROTEIN DASA"/>
    <property type="match status" value="1"/>
</dbReference>
<dbReference type="RefSeq" id="WP_066136239.1">
    <property type="nucleotide sequence ID" value="NZ_CBCSGM010000001.1"/>
</dbReference>
<feature type="chain" id="PRO_5038500447" evidence="1">
    <location>
        <begin position="20"/>
        <end position="523"/>
    </location>
</feature>
<dbReference type="InterPro" id="IPR050490">
    <property type="entry name" value="Bact_solute-bd_prot1"/>
</dbReference>
<gene>
    <name evidence="2" type="primary">lipO_3</name>
    <name evidence="2" type="ORF">NCTC4824_01114</name>
</gene>